<dbReference type="PANTHER" id="PTHR34775">
    <property type="entry name" value="TRANSMEMBRANE PROTEIN"/>
    <property type="match status" value="1"/>
</dbReference>
<organism evidence="2 3">
    <name type="scientific">Quillaja saponaria</name>
    <name type="common">Soap bark tree</name>
    <dbReference type="NCBI Taxonomy" id="32244"/>
    <lineage>
        <taxon>Eukaryota</taxon>
        <taxon>Viridiplantae</taxon>
        <taxon>Streptophyta</taxon>
        <taxon>Embryophyta</taxon>
        <taxon>Tracheophyta</taxon>
        <taxon>Spermatophyta</taxon>
        <taxon>Magnoliopsida</taxon>
        <taxon>eudicotyledons</taxon>
        <taxon>Gunneridae</taxon>
        <taxon>Pentapetalae</taxon>
        <taxon>rosids</taxon>
        <taxon>fabids</taxon>
        <taxon>Fabales</taxon>
        <taxon>Quillajaceae</taxon>
        <taxon>Quillaja</taxon>
    </lineage>
</organism>
<evidence type="ECO:0000313" key="2">
    <source>
        <dbReference type="EMBL" id="KAJ7963085.1"/>
    </source>
</evidence>
<comment type="caution">
    <text evidence="2">The sequence shown here is derived from an EMBL/GenBank/DDBJ whole genome shotgun (WGS) entry which is preliminary data.</text>
</comment>
<feature type="compositionally biased region" description="Basic and acidic residues" evidence="1">
    <location>
        <begin position="167"/>
        <end position="176"/>
    </location>
</feature>
<dbReference type="Proteomes" id="UP001163823">
    <property type="component" value="Chromosome 7"/>
</dbReference>
<gene>
    <name evidence="2" type="ORF">O6P43_018224</name>
</gene>
<dbReference type="AlphaFoldDB" id="A0AAD7LU40"/>
<name>A0AAD7LU40_QUISA</name>
<feature type="region of interest" description="Disordered" evidence="1">
    <location>
        <begin position="386"/>
        <end position="406"/>
    </location>
</feature>
<evidence type="ECO:0000313" key="3">
    <source>
        <dbReference type="Proteomes" id="UP001163823"/>
    </source>
</evidence>
<dbReference type="PANTHER" id="PTHR34775:SF6">
    <property type="entry name" value="TRANSMEMBRANE PROTEIN"/>
    <property type="match status" value="1"/>
</dbReference>
<dbReference type="EMBL" id="JARAOO010000007">
    <property type="protein sequence ID" value="KAJ7963085.1"/>
    <property type="molecule type" value="Genomic_DNA"/>
</dbReference>
<keyword evidence="3" id="KW-1185">Reference proteome</keyword>
<evidence type="ECO:0000256" key="1">
    <source>
        <dbReference type="SAM" id="MobiDB-lite"/>
    </source>
</evidence>
<protein>
    <submittedName>
        <fullName evidence="2">Protein Ycf2 like</fullName>
    </submittedName>
</protein>
<accession>A0AAD7LU40</accession>
<proteinExistence type="predicted"/>
<feature type="compositionally biased region" description="Acidic residues" evidence="1">
    <location>
        <begin position="386"/>
        <end position="397"/>
    </location>
</feature>
<feature type="region of interest" description="Disordered" evidence="1">
    <location>
        <begin position="151"/>
        <end position="238"/>
    </location>
</feature>
<dbReference type="KEGG" id="qsa:O6P43_018224"/>
<sequence>MDAASVPIKLSAISKNIETDENDQSNQEMVADYKHNPEKSTPKNYMCTTISADSKIVLPGKKILAERNEVSDLICSDTHVQKTMNPEPKITSFSIMNHDDKINALVVEDSSLMPYDPLTNYLTPRPKFLRYKPNRRRDIFLTQKNGVGEREDALTVSRRGSFNSENCTEKEGDSVDGHGMQGFSSSQESELEQEDEEVWGSDVEDEEFEESDEEFEESDEEDGEFEDNDEENEELEKGSSWNVKRALKFLLLCFILVLSTAYISSMNSQAPSPISQCFEVARHGYWMIQNHTDDSTAWKHEGGIGTRQQTGVLEVNQKAAEEGTKVEEMVQAASESKIETGGDFLDQKEETQKGIIEWVREEIVVEDATGEIIEITDKLFEDLEQEGGGNEDVEMVDNQEKEPVDGMFEVLELRKGRN</sequence>
<feature type="compositionally biased region" description="Acidic residues" evidence="1">
    <location>
        <begin position="189"/>
        <end position="234"/>
    </location>
</feature>
<reference evidence="2" key="1">
    <citation type="journal article" date="2023" name="Science">
        <title>Elucidation of the pathway for biosynthesis of saponin adjuvants from the soapbark tree.</title>
        <authorList>
            <person name="Reed J."/>
            <person name="Orme A."/>
            <person name="El-Demerdash A."/>
            <person name="Owen C."/>
            <person name="Martin L.B.B."/>
            <person name="Misra R.C."/>
            <person name="Kikuchi S."/>
            <person name="Rejzek M."/>
            <person name="Martin A.C."/>
            <person name="Harkess A."/>
            <person name="Leebens-Mack J."/>
            <person name="Louveau T."/>
            <person name="Stephenson M.J."/>
            <person name="Osbourn A."/>
        </authorList>
    </citation>
    <scope>NUCLEOTIDE SEQUENCE</scope>
    <source>
        <strain evidence="2">S10</strain>
    </source>
</reference>